<organism evidence="1 2">
    <name type="scientific">Effrenium voratum</name>
    <dbReference type="NCBI Taxonomy" id="2562239"/>
    <lineage>
        <taxon>Eukaryota</taxon>
        <taxon>Sar</taxon>
        <taxon>Alveolata</taxon>
        <taxon>Dinophyceae</taxon>
        <taxon>Suessiales</taxon>
        <taxon>Symbiodiniaceae</taxon>
        <taxon>Effrenium</taxon>
    </lineage>
</organism>
<reference evidence="1" key="1">
    <citation type="submission" date="2023-08" db="EMBL/GenBank/DDBJ databases">
        <authorList>
            <person name="Chen Y."/>
            <person name="Shah S."/>
            <person name="Dougan E. K."/>
            <person name="Thang M."/>
            <person name="Chan C."/>
        </authorList>
    </citation>
    <scope>NUCLEOTIDE SEQUENCE</scope>
</reference>
<dbReference type="Proteomes" id="UP001178507">
    <property type="component" value="Unassembled WGS sequence"/>
</dbReference>
<evidence type="ECO:0000313" key="1">
    <source>
        <dbReference type="EMBL" id="CAJ1384148.1"/>
    </source>
</evidence>
<accession>A0AA36IAH8</accession>
<name>A0AA36IAH8_9DINO</name>
<dbReference type="EMBL" id="CAUJNA010001090">
    <property type="protein sequence ID" value="CAJ1384148.1"/>
    <property type="molecule type" value="Genomic_DNA"/>
</dbReference>
<gene>
    <name evidence="1" type="ORF">EVOR1521_LOCUS11065</name>
</gene>
<keyword evidence="2" id="KW-1185">Reference proteome</keyword>
<proteinExistence type="predicted"/>
<sequence>MRAEASVLQAQVALKMLVEQPDLRKAIFGKALKLCQDMDDQPLTEALHACQKMAEEQYAGRKSPPL</sequence>
<evidence type="ECO:0000313" key="2">
    <source>
        <dbReference type="Proteomes" id="UP001178507"/>
    </source>
</evidence>
<protein>
    <submittedName>
        <fullName evidence="1">Uncharacterized protein</fullName>
    </submittedName>
</protein>
<comment type="caution">
    <text evidence="1">The sequence shown here is derived from an EMBL/GenBank/DDBJ whole genome shotgun (WGS) entry which is preliminary data.</text>
</comment>
<dbReference type="AlphaFoldDB" id="A0AA36IAH8"/>